<comment type="caution">
    <text evidence="1">The sequence shown here is derived from an EMBL/GenBank/DDBJ whole genome shotgun (WGS) entry which is preliminary data.</text>
</comment>
<organism evidence="1 2">
    <name type="scientific">Riccia fluitans</name>
    <dbReference type="NCBI Taxonomy" id="41844"/>
    <lineage>
        <taxon>Eukaryota</taxon>
        <taxon>Viridiplantae</taxon>
        <taxon>Streptophyta</taxon>
        <taxon>Embryophyta</taxon>
        <taxon>Marchantiophyta</taxon>
        <taxon>Marchantiopsida</taxon>
        <taxon>Marchantiidae</taxon>
        <taxon>Marchantiales</taxon>
        <taxon>Ricciaceae</taxon>
        <taxon>Riccia</taxon>
    </lineage>
</organism>
<dbReference type="AlphaFoldDB" id="A0ABD1ZRY9"/>
<name>A0ABD1ZRY9_9MARC</name>
<reference evidence="1 2" key="1">
    <citation type="submission" date="2024-09" db="EMBL/GenBank/DDBJ databases">
        <title>Chromosome-scale assembly of Riccia fluitans.</title>
        <authorList>
            <person name="Paukszto L."/>
            <person name="Sawicki J."/>
            <person name="Karawczyk K."/>
            <person name="Piernik-Szablinska J."/>
            <person name="Szczecinska M."/>
            <person name="Mazdziarz M."/>
        </authorList>
    </citation>
    <scope>NUCLEOTIDE SEQUENCE [LARGE SCALE GENOMIC DNA]</scope>
    <source>
        <strain evidence="1">Rf_01</strain>
        <tissue evidence="1">Aerial parts of the thallus</tissue>
    </source>
</reference>
<dbReference type="Proteomes" id="UP001605036">
    <property type="component" value="Unassembled WGS sequence"/>
</dbReference>
<gene>
    <name evidence="1" type="ORF">R1flu_022243</name>
</gene>
<dbReference type="EMBL" id="JBHFFA010000001">
    <property type="protein sequence ID" value="KAL2654115.1"/>
    <property type="molecule type" value="Genomic_DNA"/>
</dbReference>
<keyword evidence="2" id="KW-1185">Reference proteome</keyword>
<evidence type="ECO:0000313" key="1">
    <source>
        <dbReference type="EMBL" id="KAL2654115.1"/>
    </source>
</evidence>
<proteinExistence type="predicted"/>
<evidence type="ECO:0000313" key="2">
    <source>
        <dbReference type="Proteomes" id="UP001605036"/>
    </source>
</evidence>
<sequence>MSLVGPRKPLDSQSRDMGADLTVGSCIDAVVLTYSDRQGGARSGLSELRLKERRGPVRAFGMPNVGLGNSGTNKLIWIEGAAADARSSRLPDSQSGPSSIWLEDVEMRVSVTNLLGPTGTQRQQHRRSGVVRRVHECFIRCTIWIHPGKGLCQGSINLQEWRDRMQLGPPSATRIHGEVLQRKWNCWGTRHLGLEFRNSITLGSCIERDC</sequence>
<protein>
    <submittedName>
        <fullName evidence="1">Uncharacterized protein</fullName>
    </submittedName>
</protein>
<accession>A0ABD1ZRY9</accession>